<dbReference type="CDD" id="cd00082">
    <property type="entry name" value="HisKA"/>
    <property type="match status" value="1"/>
</dbReference>
<dbReference type="Gene3D" id="3.30.450.20">
    <property type="entry name" value="PAS domain"/>
    <property type="match status" value="1"/>
</dbReference>
<dbReference type="InterPro" id="IPR003594">
    <property type="entry name" value="HATPase_dom"/>
</dbReference>
<dbReference type="NCBIfam" id="TIGR00229">
    <property type="entry name" value="sensory_box"/>
    <property type="match status" value="1"/>
</dbReference>
<dbReference type="PANTHER" id="PTHR43547:SF2">
    <property type="entry name" value="HYBRID SIGNAL TRANSDUCTION HISTIDINE KINASE C"/>
    <property type="match status" value="1"/>
</dbReference>
<keyword evidence="4" id="KW-0808">Transferase</keyword>
<dbReference type="InterPro" id="IPR004358">
    <property type="entry name" value="Sig_transdc_His_kin-like_C"/>
</dbReference>
<keyword evidence="3" id="KW-0597">Phosphoprotein</keyword>
<organism evidence="11 12">
    <name type="scientific">Dictyobacter kobayashii</name>
    <dbReference type="NCBI Taxonomy" id="2014872"/>
    <lineage>
        <taxon>Bacteria</taxon>
        <taxon>Bacillati</taxon>
        <taxon>Chloroflexota</taxon>
        <taxon>Ktedonobacteria</taxon>
        <taxon>Ktedonobacterales</taxon>
        <taxon>Dictyobacteraceae</taxon>
        <taxon>Dictyobacter</taxon>
    </lineage>
</organism>
<keyword evidence="6" id="KW-0902">Two-component regulatory system</keyword>
<evidence type="ECO:0000256" key="6">
    <source>
        <dbReference type="ARBA" id="ARBA00023012"/>
    </source>
</evidence>
<evidence type="ECO:0000313" key="12">
    <source>
        <dbReference type="Proteomes" id="UP000287188"/>
    </source>
</evidence>
<keyword evidence="7" id="KW-0175">Coiled coil</keyword>
<evidence type="ECO:0000256" key="7">
    <source>
        <dbReference type="SAM" id="Coils"/>
    </source>
</evidence>
<dbReference type="EC" id="2.7.13.3" evidence="2"/>
<evidence type="ECO:0000256" key="4">
    <source>
        <dbReference type="ARBA" id="ARBA00022679"/>
    </source>
</evidence>
<dbReference type="Pfam" id="PF01590">
    <property type="entry name" value="GAF"/>
    <property type="match status" value="1"/>
</dbReference>
<dbReference type="InterPro" id="IPR000700">
    <property type="entry name" value="PAS-assoc_C"/>
</dbReference>
<dbReference type="SUPFAM" id="SSF47384">
    <property type="entry name" value="Homodimeric domain of signal transducing histidine kinase"/>
    <property type="match status" value="1"/>
</dbReference>
<dbReference type="Pfam" id="PF00512">
    <property type="entry name" value="HisKA"/>
    <property type="match status" value="1"/>
</dbReference>
<dbReference type="PRINTS" id="PR00344">
    <property type="entry name" value="BCTRLSENSOR"/>
</dbReference>
<evidence type="ECO:0000256" key="3">
    <source>
        <dbReference type="ARBA" id="ARBA00022553"/>
    </source>
</evidence>
<dbReference type="EMBL" id="BIFS01000001">
    <property type="protein sequence ID" value="GCE19822.1"/>
    <property type="molecule type" value="Genomic_DNA"/>
</dbReference>
<dbReference type="Gene3D" id="1.10.287.130">
    <property type="match status" value="1"/>
</dbReference>
<dbReference type="InterPro" id="IPR036097">
    <property type="entry name" value="HisK_dim/P_sf"/>
</dbReference>
<dbReference type="CDD" id="cd00130">
    <property type="entry name" value="PAS"/>
    <property type="match status" value="1"/>
</dbReference>
<feature type="domain" description="PAC" evidence="10">
    <location>
        <begin position="152"/>
        <end position="204"/>
    </location>
</feature>
<dbReference type="SUPFAM" id="SSF55785">
    <property type="entry name" value="PYP-like sensor domain (PAS domain)"/>
    <property type="match status" value="1"/>
</dbReference>
<dbReference type="SUPFAM" id="SSF55874">
    <property type="entry name" value="ATPase domain of HSP90 chaperone/DNA topoisomerase II/histidine kinase"/>
    <property type="match status" value="1"/>
</dbReference>
<dbReference type="SMART" id="SM00065">
    <property type="entry name" value="GAF"/>
    <property type="match status" value="1"/>
</dbReference>
<gene>
    <name evidence="11" type="ORF">KDK_36220</name>
</gene>
<evidence type="ECO:0000259" key="9">
    <source>
        <dbReference type="PROSITE" id="PS50112"/>
    </source>
</evidence>
<dbReference type="InterPro" id="IPR035965">
    <property type="entry name" value="PAS-like_dom_sf"/>
</dbReference>
<sequence>MGLKGSVRTEQELRDELQMLRARVAELEQERDTALAYGQRQRIQFEGELESLRQTAVLDTSLPADEQVMALSAVFETIADGLVVYDRSGKIIRANQAFHQMMGIDPAVNYTELPMLERGVLLQLRDVQGEPLAEDDWPVRRILRGEVIAGGESADLTFVTLDGRTVQTDVSGAPIRDSCGEIIGGVIVFHDITARRRLEKRTNDVLQTLLEMAQVLVQGTDRVTTSELQEPSLLNSVLRRLMKLGRRVLRCSRVGVMLIDLESELLQSTAVIGASPEEMQHWQATLVDTRLSEHVSSEQLQVMQEQGQPIVFDIGQCTSAGRPRFYLLVPIIMHARIIGLMVLDGGQYCHELSSDELVLVQAISRLMALVLEREQLLEERAASQANELALMEANRRMDEFLSIASHELRTPMTTINGNIQLAKRRVSTLALPDEVALEYQDRLNLIVELLNRAERQVRIQNRLVGDLLDVSRIQTNRLELNMDDYDLVAITREAVEDQRMAAPGRVILLRNDSGQEALTIFADADRIGQVVTNFLTNALKYSAGDRPVEARIELINHAAKVSVLDEGPGLPPEEKARLWERFYRVAGIVVQSGSGVGLGLGLYICRTIIERHGGQVGVDSEVGKGSSFWFMLPLASTASEEA</sequence>
<dbReference type="InterPro" id="IPR003018">
    <property type="entry name" value="GAF"/>
</dbReference>
<proteinExistence type="predicted"/>
<dbReference type="Gene3D" id="3.30.565.10">
    <property type="entry name" value="Histidine kinase-like ATPase, C-terminal domain"/>
    <property type="match status" value="1"/>
</dbReference>
<dbReference type="FunFam" id="3.30.565.10:FF:000006">
    <property type="entry name" value="Sensor histidine kinase WalK"/>
    <property type="match status" value="1"/>
</dbReference>
<evidence type="ECO:0000259" key="10">
    <source>
        <dbReference type="PROSITE" id="PS50113"/>
    </source>
</evidence>
<reference evidence="12" key="1">
    <citation type="submission" date="2018-12" db="EMBL/GenBank/DDBJ databases">
        <title>Tengunoibacter tsumagoiensis gen. nov., sp. nov., Dictyobacter kobayashii sp. nov., D. alpinus sp. nov., and D. joshuensis sp. nov. and description of Dictyobacteraceae fam. nov. within the order Ktedonobacterales isolated from Tengu-no-mugimeshi.</title>
        <authorList>
            <person name="Wang C.M."/>
            <person name="Zheng Y."/>
            <person name="Sakai Y."/>
            <person name="Toyoda A."/>
            <person name="Minakuchi Y."/>
            <person name="Abe K."/>
            <person name="Yokota A."/>
            <person name="Yabe S."/>
        </authorList>
    </citation>
    <scope>NUCLEOTIDE SEQUENCE [LARGE SCALE GENOMIC DNA]</scope>
    <source>
        <strain evidence="12">Uno11</strain>
    </source>
</reference>
<evidence type="ECO:0000256" key="1">
    <source>
        <dbReference type="ARBA" id="ARBA00000085"/>
    </source>
</evidence>
<dbReference type="OrthoDB" id="567946at2"/>
<dbReference type="InterPro" id="IPR000014">
    <property type="entry name" value="PAS"/>
</dbReference>
<dbReference type="PROSITE" id="PS50113">
    <property type="entry name" value="PAC"/>
    <property type="match status" value="1"/>
</dbReference>
<evidence type="ECO:0000259" key="8">
    <source>
        <dbReference type="PROSITE" id="PS50109"/>
    </source>
</evidence>
<dbReference type="InterPro" id="IPR003661">
    <property type="entry name" value="HisK_dim/P_dom"/>
</dbReference>
<feature type="coiled-coil region" evidence="7">
    <location>
        <begin position="359"/>
        <end position="394"/>
    </location>
</feature>
<dbReference type="SMART" id="SM00388">
    <property type="entry name" value="HisKA"/>
    <property type="match status" value="1"/>
</dbReference>
<comment type="catalytic activity">
    <reaction evidence="1">
        <text>ATP + protein L-histidine = ADP + protein N-phospho-L-histidine.</text>
        <dbReference type="EC" id="2.7.13.3"/>
    </reaction>
</comment>
<name>A0A402AL14_9CHLR</name>
<dbReference type="Pfam" id="PF13426">
    <property type="entry name" value="PAS_9"/>
    <property type="match status" value="1"/>
</dbReference>
<dbReference type="CDD" id="cd00075">
    <property type="entry name" value="HATPase"/>
    <property type="match status" value="1"/>
</dbReference>
<evidence type="ECO:0000256" key="5">
    <source>
        <dbReference type="ARBA" id="ARBA00022777"/>
    </source>
</evidence>
<accession>A0A402AL14</accession>
<feature type="coiled-coil region" evidence="7">
    <location>
        <begin position="10"/>
        <end position="37"/>
    </location>
</feature>
<dbReference type="PROSITE" id="PS50112">
    <property type="entry name" value="PAS"/>
    <property type="match status" value="1"/>
</dbReference>
<dbReference type="AlphaFoldDB" id="A0A402AL14"/>
<dbReference type="PROSITE" id="PS50109">
    <property type="entry name" value="HIS_KIN"/>
    <property type="match status" value="1"/>
</dbReference>
<comment type="caution">
    <text evidence="11">The sequence shown here is derived from an EMBL/GenBank/DDBJ whole genome shotgun (WGS) entry which is preliminary data.</text>
</comment>
<dbReference type="PANTHER" id="PTHR43547">
    <property type="entry name" value="TWO-COMPONENT HISTIDINE KINASE"/>
    <property type="match status" value="1"/>
</dbReference>
<evidence type="ECO:0000256" key="2">
    <source>
        <dbReference type="ARBA" id="ARBA00012438"/>
    </source>
</evidence>
<feature type="domain" description="PAS" evidence="9">
    <location>
        <begin position="67"/>
        <end position="106"/>
    </location>
</feature>
<feature type="domain" description="Histidine kinase" evidence="8">
    <location>
        <begin position="403"/>
        <end position="636"/>
    </location>
</feature>
<dbReference type="SUPFAM" id="SSF55781">
    <property type="entry name" value="GAF domain-like"/>
    <property type="match status" value="1"/>
</dbReference>
<dbReference type="Gene3D" id="3.30.450.40">
    <property type="match status" value="1"/>
</dbReference>
<dbReference type="SMART" id="SM00387">
    <property type="entry name" value="HATPase_c"/>
    <property type="match status" value="1"/>
</dbReference>
<evidence type="ECO:0000313" key="11">
    <source>
        <dbReference type="EMBL" id="GCE19822.1"/>
    </source>
</evidence>
<protein>
    <recommendedName>
        <fullName evidence="2">histidine kinase</fullName>
        <ecNumber evidence="2">2.7.13.3</ecNumber>
    </recommendedName>
</protein>
<dbReference type="GO" id="GO:0000155">
    <property type="term" value="F:phosphorelay sensor kinase activity"/>
    <property type="evidence" value="ECO:0007669"/>
    <property type="project" value="InterPro"/>
</dbReference>
<dbReference type="InterPro" id="IPR036890">
    <property type="entry name" value="HATPase_C_sf"/>
</dbReference>
<keyword evidence="5" id="KW-0418">Kinase</keyword>
<dbReference type="Proteomes" id="UP000287188">
    <property type="component" value="Unassembled WGS sequence"/>
</dbReference>
<dbReference type="InterPro" id="IPR005467">
    <property type="entry name" value="His_kinase_dom"/>
</dbReference>
<dbReference type="InterPro" id="IPR029016">
    <property type="entry name" value="GAF-like_dom_sf"/>
</dbReference>
<keyword evidence="12" id="KW-1185">Reference proteome</keyword>
<dbReference type="Pfam" id="PF02518">
    <property type="entry name" value="HATPase_c"/>
    <property type="match status" value="1"/>
</dbReference>